<dbReference type="Gene3D" id="3.10.450.40">
    <property type="match status" value="1"/>
</dbReference>
<reference evidence="1" key="2">
    <citation type="submission" date="2021-04" db="EMBL/GenBank/DDBJ databases">
        <authorList>
            <person name="Gilroy R."/>
        </authorList>
    </citation>
    <scope>NUCLEOTIDE SEQUENCE</scope>
    <source>
        <strain evidence="1">ChiBcec18-1249</strain>
    </source>
</reference>
<evidence type="ECO:0000313" key="1">
    <source>
        <dbReference type="EMBL" id="HJB12437.1"/>
    </source>
</evidence>
<dbReference type="EMBL" id="DWZJ01000013">
    <property type="protein sequence ID" value="HJB12437.1"/>
    <property type="molecule type" value="Genomic_DNA"/>
</dbReference>
<protein>
    <submittedName>
        <fullName evidence="1">Phage GP46 family protein</fullName>
    </submittedName>
</protein>
<name>A0A9D2LGT1_9FIRM</name>
<dbReference type="SUPFAM" id="SSF160719">
    <property type="entry name" value="gpW/gp25-like"/>
    <property type="match status" value="1"/>
</dbReference>
<gene>
    <name evidence="1" type="ORF">H9787_01845</name>
</gene>
<comment type="caution">
    <text evidence="1">The sequence shown here is derived from an EMBL/GenBank/DDBJ whole genome shotgun (WGS) entry which is preliminary data.</text>
</comment>
<proteinExistence type="predicted"/>
<dbReference type="Proteomes" id="UP000823824">
    <property type="component" value="Unassembled WGS sequence"/>
</dbReference>
<evidence type="ECO:0000313" key="2">
    <source>
        <dbReference type="Proteomes" id="UP000823824"/>
    </source>
</evidence>
<sequence>MGLSLRNGDYVPDGTGGLRRAEGQEALLERVLFRLTARRGTFPFLPELGSRLWQLGRLSAAQRQSAAEQYVAEALAPEPGLAVEQVTLTESGGGRAQVTASMTWRGERLSVTVEVS</sequence>
<accession>A0A9D2LGT1</accession>
<dbReference type="AlphaFoldDB" id="A0A9D2LGT1"/>
<organism evidence="1 2">
    <name type="scientific">Candidatus Oscillibacter excrementigallinarum</name>
    <dbReference type="NCBI Taxonomy" id="2838716"/>
    <lineage>
        <taxon>Bacteria</taxon>
        <taxon>Bacillati</taxon>
        <taxon>Bacillota</taxon>
        <taxon>Clostridia</taxon>
        <taxon>Eubacteriales</taxon>
        <taxon>Oscillospiraceae</taxon>
        <taxon>Oscillibacter</taxon>
    </lineage>
</organism>
<reference evidence="1" key="1">
    <citation type="journal article" date="2021" name="PeerJ">
        <title>Extensive microbial diversity within the chicken gut microbiome revealed by metagenomics and culture.</title>
        <authorList>
            <person name="Gilroy R."/>
            <person name="Ravi A."/>
            <person name="Getino M."/>
            <person name="Pursley I."/>
            <person name="Horton D.L."/>
            <person name="Alikhan N.F."/>
            <person name="Baker D."/>
            <person name="Gharbi K."/>
            <person name="Hall N."/>
            <person name="Watson M."/>
            <person name="Adriaenssens E.M."/>
            <person name="Foster-Nyarko E."/>
            <person name="Jarju S."/>
            <person name="Secka A."/>
            <person name="Antonio M."/>
            <person name="Oren A."/>
            <person name="Chaudhuri R.R."/>
            <person name="La Ragione R."/>
            <person name="Hildebrand F."/>
            <person name="Pallen M.J."/>
        </authorList>
    </citation>
    <scope>NUCLEOTIDE SEQUENCE</scope>
    <source>
        <strain evidence="1">ChiBcec18-1249</strain>
    </source>
</reference>